<dbReference type="InterPro" id="IPR051020">
    <property type="entry name" value="ALDH-related_metabolic_enz"/>
</dbReference>
<dbReference type="InterPro" id="IPR016161">
    <property type="entry name" value="Ald_DH/histidinol_DH"/>
</dbReference>
<dbReference type="AlphaFoldDB" id="A0A1M5N2F9"/>
<accession>A0A1M5N2F9</accession>
<feature type="domain" description="Aldehyde dehydrogenase" evidence="3">
    <location>
        <begin position="27"/>
        <end position="481"/>
    </location>
</feature>
<dbReference type="InterPro" id="IPR016163">
    <property type="entry name" value="Ald_DH_C"/>
</dbReference>
<evidence type="ECO:0000256" key="2">
    <source>
        <dbReference type="ARBA" id="ARBA00023002"/>
    </source>
</evidence>
<dbReference type="OrthoDB" id="9761688at2"/>
<dbReference type="InterPro" id="IPR015590">
    <property type="entry name" value="Aldehyde_DH_dom"/>
</dbReference>
<evidence type="ECO:0000256" key="1">
    <source>
        <dbReference type="ARBA" id="ARBA00009986"/>
    </source>
</evidence>
<comment type="similarity">
    <text evidence="1">Belongs to the aldehyde dehydrogenase family.</text>
</comment>
<dbReference type="Pfam" id="PF00171">
    <property type="entry name" value="Aldedh"/>
    <property type="match status" value="1"/>
</dbReference>
<sequence>MSSVSAAKHAAEAAPAEIPMLIGGEWRMAAETYPVRDPYRNVVVANAPRSSLADLNDALDAAVKAKAQAAATPAYERAALLRRAAKLLVERADRIADVMSRETGKAIRDARAEIIRSQDTLSLSAEEAVRIEGEHVPLDASAMGAGKICFMLRFPVGVVAGITPFNAPVNLACHKIAPSIAAGNTLVLKAPPQSPGVIHELAQIFVEAGTPAGVLNVLYGDVVGPALVSDVRVDFITFTGSPRAGAQIKAASGLRRVALELGGNGVTIVHEDADIAEAAPVCARNSMRLAGQSCISVQTVYVHRSLYDRFVELVVAEVKKLKLGDPLDPATDVGTLIDEAAALRVESWIKEASAGGAKILAGGKRHGAQIEPTVISGAKPEMKVVCDEVFGPVISLAPYDDIEAVFRTVSESRFGLQTGIFTKSTELAIRAVRSLRTGGVIINGSSTWRTDQLAYGGVKDSGIGREGPRYSIRDMTEERMVLFNY</sequence>
<keyword evidence="2" id="KW-0560">Oxidoreductase</keyword>
<proteinExistence type="inferred from homology"/>
<evidence type="ECO:0000313" key="4">
    <source>
        <dbReference type="EMBL" id="SHG83605.1"/>
    </source>
</evidence>
<dbReference type="PANTHER" id="PTHR42991">
    <property type="entry name" value="ALDEHYDE DEHYDROGENASE"/>
    <property type="match status" value="1"/>
</dbReference>
<dbReference type="Gene3D" id="3.40.309.10">
    <property type="entry name" value="Aldehyde Dehydrogenase, Chain A, domain 2"/>
    <property type="match status" value="1"/>
</dbReference>
<gene>
    <name evidence="4" type="ORF">SAMN05444169_4374</name>
</gene>
<name>A0A1M5N2F9_9BRAD</name>
<dbReference type="GO" id="GO:0008911">
    <property type="term" value="F:lactaldehyde dehydrogenase (NAD+) activity"/>
    <property type="evidence" value="ECO:0007669"/>
    <property type="project" value="TreeGrafter"/>
</dbReference>
<dbReference type="SUPFAM" id="SSF53720">
    <property type="entry name" value="ALDH-like"/>
    <property type="match status" value="1"/>
</dbReference>
<dbReference type="InterPro" id="IPR016162">
    <property type="entry name" value="Ald_DH_N"/>
</dbReference>
<dbReference type="Proteomes" id="UP000190675">
    <property type="component" value="Chromosome I"/>
</dbReference>
<dbReference type="EMBL" id="LT670818">
    <property type="protein sequence ID" value="SHG83605.1"/>
    <property type="molecule type" value="Genomic_DNA"/>
</dbReference>
<evidence type="ECO:0000313" key="5">
    <source>
        <dbReference type="Proteomes" id="UP000190675"/>
    </source>
</evidence>
<dbReference type="Gene3D" id="3.40.605.10">
    <property type="entry name" value="Aldehyde Dehydrogenase, Chain A, domain 1"/>
    <property type="match status" value="1"/>
</dbReference>
<dbReference type="PANTHER" id="PTHR42991:SF1">
    <property type="entry name" value="ALDEHYDE DEHYDROGENASE"/>
    <property type="match status" value="1"/>
</dbReference>
<evidence type="ECO:0000259" key="3">
    <source>
        <dbReference type="Pfam" id="PF00171"/>
    </source>
</evidence>
<reference evidence="4 5" key="1">
    <citation type="submission" date="2016-11" db="EMBL/GenBank/DDBJ databases">
        <authorList>
            <person name="Jaros S."/>
            <person name="Januszkiewicz K."/>
            <person name="Wedrychowicz H."/>
        </authorList>
    </citation>
    <scope>NUCLEOTIDE SEQUENCE [LARGE SCALE GENOMIC DNA]</scope>
    <source>
        <strain evidence="4 5">GAS242</strain>
    </source>
</reference>
<protein>
    <submittedName>
        <fullName evidence="4">Acyl-CoA reductase</fullName>
    </submittedName>
</protein>
<dbReference type="RefSeq" id="WP_079567719.1">
    <property type="nucleotide sequence ID" value="NZ_LT670818.1"/>
</dbReference>
<organism evidence="4 5">
    <name type="scientific">Bradyrhizobium erythrophlei</name>
    <dbReference type="NCBI Taxonomy" id="1437360"/>
    <lineage>
        <taxon>Bacteria</taxon>
        <taxon>Pseudomonadati</taxon>
        <taxon>Pseudomonadota</taxon>
        <taxon>Alphaproteobacteria</taxon>
        <taxon>Hyphomicrobiales</taxon>
        <taxon>Nitrobacteraceae</taxon>
        <taxon>Bradyrhizobium</taxon>
    </lineage>
</organism>